<comment type="caution">
    <text evidence="3">The sequence shown here is derived from an EMBL/GenBank/DDBJ whole genome shotgun (WGS) entry which is preliminary data.</text>
</comment>
<proteinExistence type="predicted"/>
<sequence length="329" mass="34863">MLSVCQCGALGLLLPHLALCFPYCMHSRCEAAASLSPRLCPLCFWVGRWQAALWDVLSLPVSHFQPCSHPTPVPFPPSVDQSMFENASASTAPTPRPQHIPTSAGAPPHPPRPAGSQHLRNLGKAMGAKVNDLLRRKEPAGLPSVGVMEVNASAGAMLGTGQPAGEDGAVGLDTFPRLDPPPPVTKKRTPRTLKTPQDMLIAPAGTSPRSSTEEPTELPTAYPDPAEEQPGAREPSPPECPGVPSMTGTPDPSGDQPTSALPVPDLIHKGSQDGQWRVGERAAETSPHMEKPSRRPGLERELEGSTGRLEPCAPGREVEGPHPDLLSFE</sequence>
<dbReference type="EMBL" id="AKCR02000018">
    <property type="protein sequence ID" value="PKK27972.1"/>
    <property type="molecule type" value="Genomic_DNA"/>
</dbReference>
<evidence type="ECO:0000313" key="3">
    <source>
        <dbReference type="EMBL" id="PKK27972.1"/>
    </source>
</evidence>
<dbReference type="Proteomes" id="UP000053872">
    <property type="component" value="Unassembled WGS sequence"/>
</dbReference>
<dbReference type="STRING" id="8932.A0A2I0ME73"/>
<evidence type="ECO:0000256" key="1">
    <source>
        <dbReference type="SAM" id="MobiDB-lite"/>
    </source>
</evidence>
<organism evidence="3 4">
    <name type="scientific">Columba livia</name>
    <name type="common">Rock dove</name>
    <dbReference type="NCBI Taxonomy" id="8932"/>
    <lineage>
        <taxon>Eukaryota</taxon>
        <taxon>Metazoa</taxon>
        <taxon>Chordata</taxon>
        <taxon>Craniata</taxon>
        <taxon>Vertebrata</taxon>
        <taxon>Euteleostomi</taxon>
        <taxon>Archelosauria</taxon>
        <taxon>Archosauria</taxon>
        <taxon>Dinosauria</taxon>
        <taxon>Saurischia</taxon>
        <taxon>Theropoda</taxon>
        <taxon>Coelurosauria</taxon>
        <taxon>Aves</taxon>
        <taxon>Neognathae</taxon>
        <taxon>Neoaves</taxon>
        <taxon>Columbimorphae</taxon>
        <taxon>Columbiformes</taxon>
        <taxon>Columbidae</taxon>
        <taxon>Columba</taxon>
    </lineage>
</organism>
<dbReference type="Pfam" id="PF15429">
    <property type="entry name" value="DUF4628"/>
    <property type="match status" value="1"/>
</dbReference>
<dbReference type="AlphaFoldDB" id="A0A2I0ME73"/>
<feature type="compositionally biased region" description="Basic and acidic residues" evidence="1">
    <location>
        <begin position="278"/>
        <end position="303"/>
    </location>
</feature>
<feature type="signal peptide" evidence="2">
    <location>
        <begin position="1"/>
        <end position="20"/>
    </location>
</feature>
<evidence type="ECO:0008006" key="5">
    <source>
        <dbReference type="Google" id="ProtNLM"/>
    </source>
</evidence>
<evidence type="ECO:0000313" key="4">
    <source>
        <dbReference type="Proteomes" id="UP000053872"/>
    </source>
</evidence>
<keyword evidence="2" id="KW-0732">Signal</keyword>
<protein>
    <recommendedName>
        <fullName evidence="5">Nitric oxide synthase 1 adaptor protein</fullName>
    </recommendedName>
</protein>
<keyword evidence="4" id="KW-1185">Reference proteome</keyword>
<reference evidence="3 4" key="1">
    <citation type="journal article" date="2013" name="Science">
        <title>Genomic diversity and evolution of the head crest in the rock pigeon.</title>
        <authorList>
            <person name="Shapiro M.D."/>
            <person name="Kronenberg Z."/>
            <person name="Li C."/>
            <person name="Domyan E.T."/>
            <person name="Pan H."/>
            <person name="Campbell M."/>
            <person name="Tan H."/>
            <person name="Huff C.D."/>
            <person name="Hu H."/>
            <person name="Vickrey A.I."/>
            <person name="Nielsen S.C."/>
            <person name="Stringham S.A."/>
            <person name="Hu H."/>
            <person name="Willerslev E."/>
            <person name="Gilbert M.T."/>
            <person name="Yandell M."/>
            <person name="Zhang G."/>
            <person name="Wang J."/>
        </authorList>
    </citation>
    <scope>NUCLEOTIDE SEQUENCE [LARGE SCALE GENOMIC DNA]</scope>
    <source>
        <tissue evidence="3">Blood</tissue>
    </source>
</reference>
<feature type="region of interest" description="Disordered" evidence="1">
    <location>
        <begin position="87"/>
        <end position="119"/>
    </location>
</feature>
<accession>A0A2I0ME73</accession>
<feature type="region of interest" description="Disordered" evidence="1">
    <location>
        <begin position="158"/>
        <end position="329"/>
    </location>
</feature>
<dbReference type="InParanoid" id="A0A2I0ME73"/>
<gene>
    <name evidence="3" type="ORF">A306_00005690</name>
</gene>
<evidence type="ECO:0000256" key="2">
    <source>
        <dbReference type="SAM" id="SignalP"/>
    </source>
</evidence>
<dbReference type="InterPro" id="IPR027851">
    <property type="entry name" value="DUF4628"/>
</dbReference>
<feature type="compositionally biased region" description="Polar residues" evidence="1">
    <location>
        <begin position="246"/>
        <end position="259"/>
    </location>
</feature>
<feature type="chain" id="PRO_5014136234" description="Nitric oxide synthase 1 adaptor protein" evidence="2">
    <location>
        <begin position="21"/>
        <end position="329"/>
    </location>
</feature>
<name>A0A2I0ME73_COLLI</name>